<keyword evidence="3" id="KW-1185">Reference proteome</keyword>
<feature type="non-terminal residue" evidence="2">
    <location>
        <position position="1"/>
    </location>
</feature>
<feature type="non-terminal residue" evidence="2">
    <location>
        <position position="213"/>
    </location>
</feature>
<gene>
    <name evidence="2" type="ORF">LY89DRAFT_556538</name>
</gene>
<evidence type="ECO:0000313" key="3">
    <source>
        <dbReference type="Proteomes" id="UP000070700"/>
    </source>
</evidence>
<dbReference type="RefSeq" id="XP_018078656.1">
    <property type="nucleotide sequence ID" value="XM_018208376.1"/>
</dbReference>
<protein>
    <recommendedName>
        <fullName evidence="1">DUF7492 domain-containing protein</fullName>
    </recommendedName>
</protein>
<evidence type="ECO:0000313" key="2">
    <source>
        <dbReference type="EMBL" id="KUJ24301.1"/>
    </source>
</evidence>
<feature type="domain" description="DUF7492" evidence="1">
    <location>
        <begin position="5"/>
        <end position="213"/>
    </location>
</feature>
<name>A0A194XVY9_MOLSC</name>
<dbReference type="AlphaFoldDB" id="A0A194XVY9"/>
<proteinExistence type="predicted"/>
<dbReference type="OrthoDB" id="64281at2759"/>
<sequence>LSSTVDAHTWLENIMLIGSNGSFVGNPGYPRGYGPRTANVDPDPQNVNLIPPNGRPSGNAILATDLMCKATQTIGTYTPGYGPLTAAPGDQIALRYLENGHVTKDVGQTRPAHNGTVFVYGTNSPANTDTYLGIHRVWNTEGTGGDKRGKLIATRTFDDGRCFQVNGQPLSLARVAATQWTSQSDLECQTDIQIPTEAGTSGNYTMYWVWEWP</sequence>
<dbReference type="InParanoid" id="A0A194XVY9"/>
<dbReference type="Pfam" id="PF24320">
    <property type="entry name" value="DUF7492"/>
    <property type="match status" value="1"/>
</dbReference>
<dbReference type="EMBL" id="KQ947404">
    <property type="protein sequence ID" value="KUJ24301.1"/>
    <property type="molecule type" value="Genomic_DNA"/>
</dbReference>
<accession>A0A194XVY9</accession>
<dbReference type="KEGG" id="psco:LY89DRAFT_556538"/>
<evidence type="ECO:0000259" key="1">
    <source>
        <dbReference type="Pfam" id="PF24320"/>
    </source>
</evidence>
<dbReference type="GeneID" id="28818102"/>
<dbReference type="Proteomes" id="UP000070700">
    <property type="component" value="Unassembled WGS sequence"/>
</dbReference>
<dbReference type="InterPro" id="IPR055915">
    <property type="entry name" value="DUF7492"/>
</dbReference>
<organism evidence="2 3">
    <name type="scientific">Mollisia scopiformis</name>
    <name type="common">Conifer needle endophyte fungus</name>
    <name type="synonym">Phialocephala scopiformis</name>
    <dbReference type="NCBI Taxonomy" id="149040"/>
    <lineage>
        <taxon>Eukaryota</taxon>
        <taxon>Fungi</taxon>
        <taxon>Dikarya</taxon>
        <taxon>Ascomycota</taxon>
        <taxon>Pezizomycotina</taxon>
        <taxon>Leotiomycetes</taxon>
        <taxon>Helotiales</taxon>
        <taxon>Mollisiaceae</taxon>
        <taxon>Mollisia</taxon>
    </lineage>
</organism>
<reference evidence="2 3" key="1">
    <citation type="submission" date="2015-10" db="EMBL/GenBank/DDBJ databases">
        <title>Full genome of DAOMC 229536 Phialocephala scopiformis, a fungal endophyte of spruce producing the potent anti-insectan compound rugulosin.</title>
        <authorList>
            <consortium name="DOE Joint Genome Institute"/>
            <person name="Walker A.K."/>
            <person name="Frasz S.L."/>
            <person name="Seifert K.A."/>
            <person name="Miller J.D."/>
            <person name="Mondo S.J."/>
            <person name="Labutti K."/>
            <person name="Lipzen A."/>
            <person name="Dockter R."/>
            <person name="Kennedy M."/>
            <person name="Grigoriev I.V."/>
            <person name="Spatafora J.W."/>
        </authorList>
    </citation>
    <scope>NUCLEOTIDE SEQUENCE [LARGE SCALE GENOMIC DNA]</scope>
    <source>
        <strain evidence="2 3">CBS 120377</strain>
    </source>
</reference>